<keyword evidence="4" id="KW-1185">Reference proteome</keyword>
<protein>
    <recommendedName>
        <fullName evidence="2">Zinc knuckle CX2CX4HX4C domain-containing protein</fullName>
    </recommendedName>
</protein>
<proteinExistence type="predicted"/>
<feature type="region of interest" description="Disordered" evidence="1">
    <location>
        <begin position="343"/>
        <end position="390"/>
    </location>
</feature>
<gene>
    <name evidence="3" type="ORF">QYE76_015423</name>
</gene>
<dbReference type="InterPro" id="IPR040256">
    <property type="entry name" value="At4g02000-like"/>
</dbReference>
<dbReference type="Proteomes" id="UP001231189">
    <property type="component" value="Unassembled WGS sequence"/>
</dbReference>
<sequence>MAATQDKGEGSGSAGRLGTEPALEDLLLSLNIKEEDIGGIFVAKADVESLKEGSKWMAVMRLLSTKPFSAMSLEKTMRFAWAPAQTVMFRAMEGNHFLIHDMPELYRKKHIITDLAEKVGEVITMDMHGGDYVCARVWLDVRKELRRFVAITPEGGKPVVMRVKFEKVPRYCAVCGHIGHVKEECGSGMHPPAAEVFGTWMLADTPWNRAQLHGNSGHAPPQKPQRQETHNPACGRGMGRGGPVLDGGRSGGRGRGADWRGFGGRGRGDRGLGRGGDRIGTSLDSRKRSSAYASLTEVSLVKEASGATAAPLLFTWKEPGVITESGGVSASKKLDFDEEGKVVGYQVPVGTPPPPPSAREQKRPKKHSTPKKDKKAVALASSGEGRRQEQ</sequence>
<dbReference type="AlphaFoldDB" id="A0AAD8U4D1"/>
<feature type="compositionally biased region" description="Basic and acidic residues" evidence="1">
    <location>
        <begin position="266"/>
        <end position="277"/>
    </location>
</feature>
<dbReference type="PANTHER" id="PTHR31286">
    <property type="entry name" value="GLYCINE-RICH CELL WALL STRUCTURAL PROTEIN 1.8-LIKE"/>
    <property type="match status" value="1"/>
</dbReference>
<reference evidence="3" key="1">
    <citation type="submission" date="2023-07" db="EMBL/GenBank/DDBJ databases">
        <title>A chromosome-level genome assembly of Lolium multiflorum.</title>
        <authorList>
            <person name="Chen Y."/>
            <person name="Copetti D."/>
            <person name="Kolliker R."/>
            <person name="Studer B."/>
        </authorList>
    </citation>
    <scope>NUCLEOTIDE SEQUENCE</scope>
    <source>
        <strain evidence="3">02402/16</strain>
        <tissue evidence="3">Leaf</tissue>
    </source>
</reference>
<accession>A0AAD8U4D1</accession>
<feature type="compositionally biased region" description="Gly residues" evidence="1">
    <location>
        <begin position="236"/>
        <end position="254"/>
    </location>
</feature>
<evidence type="ECO:0000313" key="3">
    <source>
        <dbReference type="EMBL" id="KAK1698726.1"/>
    </source>
</evidence>
<dbReference type="Pfam" id="PF14392">
    <property type="entry name" value="zf-CCHC_4"/>
    <property type="match status" value="1"/>
</dbReference>
<dbReference type="EMBL" id="JAUUTY010000001">
    <property type="protein sequence ID" value="KAK1698726.1"/>
    <property type="molecule type" value="Genomic_DNA"/>
</dbReference>
<feature type="domain" description="Zinc knuckle CX2CX4HX4C" evidence="2">
    <location>
        <begin position="139"/>
        <end position="185"/>
    </location>
</feature>
<evidence type="ECO:0000313" key="4">
    <source>
        <dbReference type="Proteomes" id="UP001231189"/>
    </source>
</evidence>
<evidence type="ECO:0000259" key="2">
    <source>
        <dbReference type="Pfam" id="PF14392"/>
    </source>
</evidence>
<feature type="region of interest" description="Disordered" evidence="1">
    <location>
        <begin position="211"/>
        <end position="291"/>
    </location>
</feature>
<organism evidence="3 4">
    <name type="scientific">Lolium multiflorum</name>
    <name type="common">Italian ryegrass</name>
    <name type="synonym">Lolium perenne subsp. multiflorum</name>
    <dbReference type="NCBI Taxonomy" id="4521"/>
    <lineage>
        <taxon>Eukaryota</taxon>
        <taxon>Viridiplantae</taxon>
        <taxon>Streptophyta</taxon>
        <taxon>Embryophyta</taxon>
        <taxon>Tracheophyta</taxon>
        <taxon>Spermatophyta</taxon>
        <taxon>Magnoliopsida</taxon>
        <taxon>Liliopsida</taxon>
        <taxon>Poales</taxon>
        <taxon>Poaceae</taxon>
        <taxon>BOP clade</taxon>
        <taxon>Pooideae</taxon>
        <taxon>Poodae</taxon>
        <taxon>Poeae</taxon>
        <taxon>Poeae Chloroplast Group 2 (Poeae type)</taxon>
        <taxon>Loliodinae</taxon>
        <taxon>Loliinae</taxon>
        <taxon>Lolium</taxon>
    </lineage>
</organism>
<dbReference type="PANTHER" id="PTHR31286:SF167">
    <property type="entry name" value="OS09G0268800 PROTEIN"/>
    <property type="match status" value="1"/>
</dbReference>
<evidence type="ECO:0000256" key="1">
    <source>
        <dbReference type="SAM" id="MobiDB-lite"/>
    </source>
</evidence>
<name>A0AAD8U4D1_LOLMU</name>
<feature type="compositionally biased region" description="Basic residues" evidence="1">
    <location>
        <begin position="362"/>
        <end position="374"/>
    </location>
</feature>
<comment type="caution">
    <text evidence="3">The sequence shown here is derived from an EMBL/GenBank/DDBJ whole genome shotgun (WGS) entry which is preliminary data.</text>
</comment>
<dbReference type="InterPro" id="IPR025836">
    <property type="entry name" value="Zn_knuckle_CX2CX4HX4C"/>
</dbReference>